<dbReference type="InParanoid" id="U5HD79"/>
<feature type="region of interest" description="Disordered" evidence="1">
    <location>
        <begin position="1892"/>
        <end position="1912"/>
    </location>
</feature>
<dbReference type="PANTHER" id="PTHR37988">
    <property type="entry name" value="UPF0592 MEMBRANE PROTEIN C7D4.03C"/>
    <property type="match status" value="1"/>
</dbReference>
<feature type="compositionally biased region" description="Low complexity" evidence="1">
    <location>
        <begin position="768"/>
        <end position="793"/>
    </location>
</feature>
<feature type="compositionally biased region" description="Basic residues" evidence="1">
    <location>
        <begin position="318"/>
        <end position="327"/>
    </location>
</feature>
<feature type="compositionally biased region" description="Polar residues" evidence="1">
    <location>
        <begin position="31"/>
        <end position="54"/>
    </location>
</feature>
<evidence type="ECO:0000313" key="2">
    <source>
        <dbReference type="EMBL" id="KDE04447.1"/>
    </source>
</evidence>
<protein>
    <submittedName>
        <fullName evidence="2 3">Uncharacterized protein</fullName>
    </submittedName>
</protein>
<feature type="compositionally biased region" description="Polar residues" evidence="1">
    <location>
        <begin position="1049"/>
        <end position="1069"/>
    </location>
</feature>
<keyword evidence="4" id="KW-1185">Reference proteome</keyword>
<name>U5HD79_USTV1</name>
<feature type="region of interest" description="Disordered" evidence="1">
    <location>
        <begin position="428"/>
        <end position="458"/>
    </location>
</feature>
<dbReference type="STRING" id="683840.U5HD79"/>
<feature type="region of interest" description="Disordered" evidence="1">
    <location>
        <begin position="1130"/>
        <end position="1187"/>
    </location>
</feature>
<dbReference type="Pfam" id="PF08578">
    <property type="entry name" value="DUF1765"/>
    <property type="match status" value="1"/>
</dbReference>
<reference evidence="2" key="2">
    <citation type="submission" date="2010-11" db="EMBL/GenBank/DDBJ databases">
        <authorList>
            <consortium name="The Broad Institute Genome Sequencing Platform"/>
            <person name="Earl A."/>
            <person name="Ward D."/>
            <person name="Feldgarden M."/>
            <person name="Gevers D."/>
            <person name="Butler R."/>
            <person name="Young S.K."/>
            <person name="Zeng Q."/>
            <person name="Gargeya S."/>
            <person name="Fitzgerald M."/>
            <person name="Haas B."/>
            <person name="Abouelleil A."/>
            <person name="Alvarado L."/>
            <person name="Arachchi H.M."/>
            <person name="Berlin A."/>
            <person name="Brown A."/>
            <person name="Chapman S.B."/>
            <person name="Chen Z."/>
            <person name="Dunbar C."/>
            <person name="Freedman E."/>
            <person name="Gearin G."/>
            <person name="Gellesch M."/>
            <person name="Goldberg J."/>
            <person name="Griggs A."/>
            <person name="Gujja S."/>
            <person name="Heilman E."/>
            <person name="Heiman D."/>
            <person name="Howarth C."/>
            <person name="Larson L."/>
            <person name="Lui A."/>
            <person name="MacDonald P.J.P."/>
            <person name="Mehta T."/>
            <person name="Montmayeur A."/>
            <person name="Murphy C."/>
            <person name="Neiman D."/>
            <person name="Pearson M."/>
            <person name="Priest M."/>
            <person name="Roberts A."/>
            <person name="Saif S."/>
            <person name="Shea T."/>
            <person name="Shenoy N."/>
            <person name="Sisk P."/>
            <person name="Stolte C."/>
            <person name="Sykes S."/>
            <person name="White J."/>
            <person name="Yandava C."/>
            <person name="Wortman J."/>
            <person name="Nusbaum C."/>
            <person name="Birren B."/>
        </authorList>
    </citation>
    <scope>NUCLEOTIDE SEQUENCE</scope>
    <source>
        <strain evidence="2">P1A1 Lamole</strain>
    </source>
</reference>
<organism evidence="2">
    <name type="scientific">Microbotryum lychnidis-dioicae (strain p1A1 Lamole / MvSl-1064)</name>
    <name type="common">Anther smut fungus</name>
    <dbReference type="NCBI Taxonomy" id="683840"/>
    <lineage>
        <taxon>Eukaryota</taxon>
        <taxon>Fungi</taxon>
        <taxon>Dikarya</taxon>
        <taxon>Basidiomycota</taxon>
        <taxon>Pucciniomycotina</taxon>
        <taxon>Microbotryomycetes</taxon>
        <taxon>Microbotryales</taxon>
        <taxon>Microbotryaceae</taxon>
        <taxon>Microbotryum</taxon>
    </lineage>
</organism>
<evidence type="ECO:0000313" key="3">
    <source>
        <dbReference type="EnsemblFungi" id="MVLG_05095T0"/>
    </source>
</evidence>
<feature type="compositionally biased region" description="Low complexity" evidence="1">
    <location>
        <begin position="905"/>
        <end position="914"/>
    </location>
</feature>
<feature type="compositionally biased region" description="Low complexity" evidence="1">
    <location>
        <begin position="1944"/>
        <end position="1965"/>
    </location>
</feature>
<feature type="region of interest" description="Disordered" evidence="1">
    <location>
        <begin position="614"/>
        <end position="662"/>
    </location>
</feature>
<dbReference type="OrthoDB" id="296767at2759"/>
<feature type="region of interest" description="Disordered" evidence="1">
    <location>
        <begin position="197"/>
        <end position="268"/>
    </location>
</feature>
<feature type="compositionally biased region" description="Low complexity" evidence="1">
    <location>
        <begin position="376"/>
        <end position="390"/>
    </location>
</feature>
<dbReference type="EMBL" id="AEIJ01000505">
    <property type="status" value="NOT_ANNOTATED_CDS"/>
    <property type="molecule type" value="Genomic_DNA"/>
</dbReference>
<feature type="compositionally biased region" description="Low complexity" evidence="1">
    <location>
        <begin position="1844"/>
        <end position="1854"/>
    </location>
</feature>
<feature type="compositionally biased region" description="Basic and acidic residues" evidence="1">
    <location>
        <begin position="559"/>
        <end position="570"/>
    </location>
</feature>
<feature type="compositionally biased region" description="Polar residues" evidence="1">
    <location>
        <begin position="747"/>
        <end position="767"/>
    </location>
</feature>
<feature type="compositionally biased region" description="Low complexity" evidence="1">
    <location>
        <begin position="428"/>
        <end position="437"/>
    </location>
</feature>
<feature type="region of interest" description="Disordered" evidence="1">
    <location>
        <begin position="557"/>
        <end position="585"/>
    </location>
</feature>
<feature type="region of interest" description="Disordered" evidence="1">
    <location>
        <begin position="371"/>
        <end position="400"/>
    </location>
</feature>
<evidence type="ECO:0000256" key="1">
    <source>
        <dbReference type="SAM" id="MobiDB-lite"/>
    </source>
</evidence>
<evidence type="ECO:0000313" key="4">
    <source>
        <dbReference type="Proteomes" id="UP000017200"/>
    </source>
</evidence>
<feature type="compositionally biased region" description="Low complexity" evidence="1">
    <location>
        <begin position="1070"/>
        <end position="1086"/>
    </location>
</feature>
<feature type="region of interest" description="Disordered" evidence="1">
    <location>
        <begin position="1"/>
        <end position="118"/>
    </location>
</feature>
<feature type="compositionally biased region" description="Low complexity" evidence="1">
    <location>
        <begin position="634"/>
        <end position="654"/>
    </location>
</feature>
<feature type="compositionally biased region" description="Low complexity" evidence="1">
    <location>
        <begin position="11"/>
        <end position="30"/>
    </location>
</feature>
<dbReference type="InterPro" id="IPR013887">
    <property type="entry name" value="UPF0592"/>
</dbReference>
<dbReference type="HOGENOM" id="CLU_231444_0_0_1"/>
<dbReference type="Proteomes" id="UP000017200">
    <property type="component" value="Unassembled WGS sequence"/>
</dbReference>
<reference evidence="3" key="4">
    <citation type="submission" date="2015-06" db="UniProtKB">
        <authorList>
            <consortium name="EnsemblFungi"/>
        </authorList>
    </citation>
    <scope>IDENTIFICATION</scope>
</reference>
<feature type="compositionally biased region" description="Low complexity" evidence="1">
    <location>
        <begin position="231"/>
        <end position="257"/>
    </location>
</feature>
<feature type="compositionally biased region" description="Acidic residues" evidence="1">
    <location>
        <begin position="1825"/>
        <end position="1837"/>
    </location>
</feature>
<feature type="compositionally biased region" description="Polar residues" evidence="1">
    <location>
        <begin position="859"/>
        <end position="887"/>
    </location>
</feature>
<feature type="region of interest" description="Disordered" evidence="1">
    <location>
        <begin position="730"/>
        <end position="914"/>
    </location>
</feature>
<feature type="region of interest" description="Disordered" evidence="1">
    <location>
        <begin position="1933"/>
        <end position="1992"/>
    </location>
</feature>
<dbReference type="PANTHER" id="PTHR37988:SF1">
    <property type="entry name" value="UPF0592 MEMBRANE PROTEIN C7D4.03C"/>
    <property type="match status" value="1"/>
</dbReference>
<feature type="compositionally biased region" description="Polar residues" evidence="1">
    <location>
        <begin position="197"/>
        <end position="215"/>
    </location>
</feature>
<feature type="compositionally biased region" description="Polar residues" evidence="1">
    <location>
        <begin position="93"/>
        <end position="118"/>
    </location>
</feature>
<reference evidence="4" key="1">
    <citation type="submission" date="2010-11" db="EMBL/GenBank/DDBJ databases">
        <title>The genome sequence of Microbotryum violaceum strain p1A1 Lamole.</title>
        <authorList>
            <person name="Cuomo C."/>
            <person name="Perlin M."/>
            <person name="Young S.K."/>
            <person name="Zeng Q."/>
            <person name="Gargeya S."/>
            <person name="Alvarado L."/>
            <person name="Berlin A."/>
            <person name="Chapman S.B."/>
            <person name="Chen Z."/>
            <person name="Freedman E."/>
            <person name="Gellesch M."/>
            <person name="Goldberg J."/>
            <person name="Griggs A."/>
            <person name="Gujja S."/>
            <person name="Heilman E."/>
            <person name="Heiman D."/>
            <person name="Howarth C."/>
            <person name="Mehta T."/>
            <person name="Neiman D."/>
            <person name="Pearson M."/>
            <person name="Roberts A."/>
            <person name="Saif S."/>
            <person name="Shea T."/>
            <person name="Shenoy N."/>
            <person name="Sisk P."/>
            <person name="Stolte C."/>
            <person name="Sykes S."/>
            <person name="White J."/>
            <person name="Yandava C."/>
            <person name="Haas B."/>
            <person name="Nusbaum C."/>
            <person name="Birren B."/>
        </authorList>
    </citation>
    <scope>NUCLEOTIDE SEQUENCE [LARGE SCALE GENOMIC DNA]</scope>
    <source>
        <strain evidence="4">p1A1 Lamole</strain>
    </source>
</reference>
<sequence length="2179" mass="232641">MSHHRAGSGWSTHSIPTSSTSYSDDSATVTGSTGSLRDSARSTTASFRKSSSPLMRNDALSFVAPSWSRPSPIQQQQQQQQQHLPQRPRHYQHSSQSSESNGTWSPLRTTPSANSTPLVTASHLPASIFSASPNQIGRTSRGHQAYPRESIPSASLPTSLAATNGSAPVVTSPVPAAAPTRAFPSAFGVTQRVALTTSRPQTLPKTKSTSGSVRTASVVDESAWRRPEAPHGSGSSSHGSSVPPLPRNVSSSSSSSVQRAESDPSSVKAWLGATEQSTLPFASPTLNASTSSLGEADSVATVSSSASTATLEIERAHRTPARQRRRSSSSTDSDRDRTVSAPPSVVDRPRQRAPDPNVSGALTLTAAEMRAQRLASSTSSSSNRPFASTSGTAENGDWASGLDTTITSITPMAPMLYHPVRSASTTSLSSTRTLDSSFAATPSPAKSSRHRKASGSVSSIGSFASASRMLARMSFGTPPRKLNKSRASFESDHRSSPGALSDSGYRYSGESSASDRPSYSGKGPAPTLILDLDLGGSDTMFDIASLLKATQEGVFGVGSEKERSEEKERVGPPTPSNLQPSFDHRLPVTPRATLAPESQSQITPKATEPIVEANSPEVEDMTTPTLQPQVPFRPVTNESSPSTSPSASRTTSYTNRKEPPKVDLKLEMELEMERAMASSNEILPGSTDPKPFASASVPTLPLLSPLSPARSPGSGILPHQEPVNFGDASLAVAPSQPQTKRRRSFGSILNLTPSKDRLNSISGPINFSRSTTPEPSISTSTSAKSLSGPSTSTNGQPPALGPIALRGIQDSAVDKSLPPTPTISPFSNSPRPQVDGEPPAAGKGDVASGSGRSFLPKGKSSTTGSVFQVISATTSKRRPSLSSNTVLDNDPPLYPSGPLPPPIPSGSRSTSSSTLGKRIVGVLGGGGIKPNSISHERKASQFDVSTFPGEEQSLNQSAIPSEPLGRRKSFSNLLGGIGDKKPAQALLGMSLSAARKSEELLGRFSAGAKKKAQSGEVGGGETGASRTSFDVLSRPTEGNRRPSMDALSNGPTIQTPPILHNKQSYSSAMSSDSLPSISNGSSSSLSETGHVERAQLVHQTLSSRMPSRSMESVRATRAAAHLIPTSSTILAPTGSANSTMVAPTRSASPTSSGYRTTSPTPAMPPDLSAESTPAERASPSASLVNGKSLQSPLTLHPIKWRKRVRGVSPASGAESTFSKTWLKMEDALVTYKAALRENRGDRGPLVSGTILAFLRTEEDAPSPRVTPSLATQQRQVLFGWLDVLTTELREMQPTHRGICLEAVAAILECHFTSTLELQDDEASQAQYRSAVVKVLSFAIEKLNDKAVYANTLVFSGRILALSFFRIEGVALKLLKALPPIKKAYLRRILEEVGVDEYNLPAIDLDVFPPHLWDLCLRDMRSYTNLLLPTVAKPTTEDASVLVSDGEVVIDMSGNWLIRWTASDSDLPFAFYRAYHRQLAAQLVPIEAREEFNSLPPVDPSAVIMAPGCLFLAASILEKTDALIHRNLRSVTSITPNNSNFNTNDSANLSFGQKPKILELANRRVVATLLDIVGGSPAPPGDTTSTLANSDAETRRRVFGKMLQLWIRACVKKTSLWDTRSVFILLDLLEGMIYTLSYPPPSASKNMDDEHIVPRPAESCLEMFDIPFIFSFIRIILAEADNTVTVMRTIAFIYAHFEIFTLRPSDRKELCENIILDKVLFPRLYLHWNAGVRGYFIRLLVWRLARLGVVDAEQHPDAPRDPAILALFGLMNVRLEAIRRRHDELEPLDTLTDDDMFKPKRSTICSTRGVKEAPFTVDELVGPLPEDSEDSGSDDDEVKQEMVRSSPALTSSSSSFLHLPGDGSLTPPGSANGSGGKKGVPSVARVVSWLKGGLGKKQHASGKQSSISSMEELRSNSRINPFILDSVASAKNMLRNPRQPNGTGSSASSVRSLSSVDSADSAARSSPEQSDPAWATVPSTPELGEAVDIPMPLDPRPSSPAFFAFEFEGAAVAPAAAETPPIVGDSMPQSGGAPSISGLSIVSGDSVFPQQPRRRSMLLHGAAGANGSGGATNGLVSPRVSLRFSKRISILPPAALDMFRESGAPVPAIPERFRAEVYDQTLHQYAVRSLREYEDALDEWTDWVARLQQEEDEGKKFNKGFVDAVPRLAVSWPSSFESEE</sequence>
<dbReference type="OMA" id="NWLIRWT"/>
<dbReference type="EMBL" id="GL541706">
    <property type="protein sequence ID" value="KDE04447.1"/>
    <property type="molecule type" value="Genomic_DNA"/>
</dbReference>
<feature type="region of interest" description="Disordered" evidence="1">
    <location>
        <begin position="131"/>
        <end position="151"/>
    </location>
</feature>
<accession>U5HD79</accession>
<feature type="region of interest" description="Disordered" evidence="1">
    <location>
        <begin position="947"/>
        <end position="967"/>
    </location>
</feature>
<gene>
    <name evidence="2" type="ORF">MVLG_05095</name>
</gene>
<feature type="region of interest" description="Disordered" evidence="1">
    <location>
        <begin position="1006"/>
        <end position="1089"/>
    </location>
</feature>
<feature type="compositionally biased region" description="Polar residues" evidence="1">
    <location>
        <begin position="1130"/>
        <end position="1160"/>
    </location>
</feature>
<feature type="region of interest" description="Disordered" evidence="1">
    <location>
        <begin position="1815"/>
        <end position="1879"/>
    </location>
</feature>
<reference evidence="2 4" key="3">
    <citation type="journal article" date="2015" name="BMC Genomics">
        <title>Sex and parasites: genomic and transcriptomic analysis of Microbotryum lychnidis-dioicae, the biotrophic and plant-castrating anther smut fungus.</title>
        <authorList>
            <person name="Perlin M.H."/>
            <person name="Amselem J."/>
            <person name="Fontanillas E."/>
            <person name="Toh S.S."/>
            <person name="Chen Z."/>
            <person name="Goldberg J."/>
            <person name="Duplessis S."/>
            <person name="Henrissat B."/>
            <person name="Young S."/>
            <person name="Zeng Q."/>
            <person name="Aguileta G."/>
            <person name="Petit E."/>
            <person name="Badouin H."/>
            <person name="Andrews J."/>
            <person name="Razeeq D."/>
            <person name="Gabaldon T."/>
            <person name="Quesneville H."/>
            <person name="Giraud T."/>
            <person name="Hood M.E."/>
            <person name="Schultz D.J."/>
            <person name="Cuomo C.A."/>
        </authorList>
    </citation>
    <scope>NUCLEOTIDE SEQUENCE [LARGE SCALE GENOMIC DNA]</scope>
    <source>
        <strain evidence="4">p1A1 Lamole</strain>
        <strain evidence="2">P1A1 Lamole</strain>
    </source>
</reference>
<feature type="compositionally biased region" description="Pro residues" evidence="1">
    <location>
        <begin position="892"/>
        <end position="904"/>
    </location>
</feature>
<proteinExistence type="predicted"/>
<feature type="region of interest" description="Disordered" evidence="1">
    <location>
        <begin position="474"/>
        <end position="523"/>
    </location>
</feature>
<feature type="region of interest" description="Disordered" evidence="1">
    <location>
        <begin position="303"/>
        <end position="358"/>
    </location>
</feature>
<dbReference type="EnsemblFungi" id="MVLG_05095T0">
    <property type="protein sequence ID" value="MVLG_05095T0"/>
    <property type="gene ID" value="MVLG_05095"/>
</dbReference>